<comment type="similarity">
    <text evidence="1">Belongs to the LysR transcriptional regulatory family.</text>
</comment>
<feature type="domain" description="HTH lysR-type" evidence="5">
    <location>
        <begin position="1"/>
        <end position="58"/>
    </location>
</feature>
<protein>
    <submittedName>
        <fullName evidence="6">DNA-binding transcriptional regulator, LysR family</fullName>
    </submittedName>
</protein>
<evidence type="ECO:0000313" key="6">
    <source>
        <dbReference type="EMBL" id="SHO51883.1"/>
    </source>
</evidence>
<reference evidence="6 7" key="1">
    <citation type="submission" date="2016-12" db="EMBL/GenBank/DDBJ databases">
        <authorList>
            <person name="Song W.-J."/>
            <person name="Kurnit D.M."/>
        </authorList>
    </citation>
    <scope>NUCLEOTIDE SEQUENCE [LARGE SCALE GENOMIC DNA]</scope>
    <source>
        <strain evidence="6 7">DSM 18488</strain>
    </source>
</reference>
<dbReference type="Pfam" id="PF00126">
    <property type="entry name" value="HTH_1"/>
    <property type="match status" value="1"/>
</dbReference>
<organism evidence="6 7">
    <name type="scientific">Desulfopila aestuarii DSM 18488</name>
    <dbReference type="NCBI Taxonomy" id="1121416"/>
    <lineage>
        <taxon>Bacteria</taxon>
        <taxon>Pseudomonadati</taxon>
        <taxon>Thermodesulfobacteriota</taxon>
        <taxon>Desulfobulbia</taxon>
        <taxon>Desulfobulbales</taxon>
        <taxon>Desulfocapsaceae</taxon>
        <taxon>Desulfopila</taxon>
    </lineage>
</organism>
<evidence type="ECO:0000256" key="4">
    <source>
        <dbReference type="ARBA" id="ARBA00023163"/>
    </source>
</evidence>
<dbReference type="SUPFAM" id="SSF46785">
    <property type="entry name" value="Winged helix' DNA-binding domain"/>
    <property type="match status" value="1"/>
</dbReference>
<dbReference type="STRING" id="1121416.SAMN02745220_04269"/>
<proteinExistence type="inferred from homology"/>
<evidence type="ECO:0000256" key="2">
    <source>
        <dbReference type="ARBA" id="ARBA00023015"/>
    </source>
</evidence>
<dbReference type="GO" id="GO:0003700">
    <property type="term" value="F:DNA-binding transcription factor activity"/>
    <property type="evidence" value="ECO:0007669"/>
    <property type="project" value="InterPro"/>
</dbReference>
<dbReference type="AlphaFoldDB" id="A0A1M7YH06"/>
<name>A0A1M7YH06_9BACT</name>
<evidence type="ECO:0000313" key="7">
    <source>
        <dbReference type="Proteomes" id="UP000184603"/>
    </source>
</evidence>
<dbReference type="InterPro" id="IPR036388">
    <property type="entry name" value="WH-like_DNA-bd_sf"/>
</dbReference>
<dbReference type="InterPro" id="IPR000847">
    <property type="entry name" value="LysR_HTH_N"/>
</dbReference>
<dbReference type="PROSITE" id="PS50931">
    <property type="entry name" value="HTH_LYSR"/>
    <property type="match status" value="1"/>
</dbReference>
<keyword evidence="2" id="KW-0805">Transcription regulation</keyword>
<keyword evidence="7" id="KW-1185">Reference proteome</keyword>
<evidence type="ECO:0000259" key="5">
    <source>
        <dbReference type="PROSITE" id="PS50931"/>
    </source>
</evidence>
<dbReference type="GO" id="GO:0000976">
    <property type="term" value="F:transcription cis-regulatory region binding"/>
    <property type="evidence" value="ECO:0007669"/>
    <property type="project" value="TreeGrafter"/>
</dbReference>
<dbReference type="Pfam" id="PF03466">
    <property type="entry name" value="LysR_substrate"/>
    <property type="match status" value="1"/>
</dbReference>
<accession>A0A1M7YH06</accession>
<evidence type="ECO:0000256" key="1">
    <source>
        <dbReference type="ARBA" id="ARBA00009437"/>
    </source>
</evidence>
<dbReference type="CDD" id="cd05466">
    <property type="entry name" value="PBP2_LTTR_substrate"/>
    <property type="match status" value="1"/>
</dbReference>
<keyword evidence="4" id="KW-0804">Transcription</keyword>
<dbReference type="Gene3D" id="1.10.10.10">
    <property type="entry name" value="Winged helix-like DNA-binding domain superfamily/Winged helix DNA-binding domain"/>
    <property type="match status" value="1"/>
</dbReference>
<dbReference type="PANTHER" id="PTHR30126">
    <property type="entry name" value="HTH-TYPE TRANSCRIPTIONAL REGULATOR"/>
    <property type="match status" value="1"/>
</dbReference>
<dbReference type="EMBL" id="FRFE01000029">
    <property type="protein sequence ID" value="SHO51883.1"/>
    <property type="molecule type" value="Genomic_DNA"/>
</dbReference>
<dbReference type="InterPro" id="IPR036390">
    <property type="entry name" value="WH_DNA-bd_sf"/>
</dbReference>
<evidence type="ECO:0000256" key="3">
    <source>
        <dbReference type="ARBA" id="ARBA00023125"/>
    </source>
</evidence>
<dbReference type="PANTHER" id="PTHR30126:SF40">
    <property type="entry name" value="HTH-TYPE TRANSCRIPTIONAL REGULATOR GLTR"/>
    <property type="match status" value="1"/>
</dbReference>
<dbReference type="Proteomes" id="UP000184603">
    <property type="component" value="Unassembled WGS sequence"/>
</dbReference>
<sequence>MELYQLDSFLAVAHSGSLSKAAVIRNISLPGISKHIKMLEEHFGQALFTRTPKGMILTEKGEQVRKYAERIQKDIDSLNGLARQKPPLRLGLNIAPDFLQLFQLKNMLEQYHPNREIVLINHNSGHLLDLLYKKELDLCLAFGSIPEHLQKILIRKVQLPLMLPQNLPDDLPDLNELCWIINTQGCPFADPLKAFWRAHTIRPQSTILAQDLSRKELVAQGLGIGFLEPQDALALSRNSQGKRYGEYCLTIPLWVVFQDEIFRDVAEHLQHHVQARYDTLPPCPNGYPQMDMVARRKTPAHLL</sequence>
<dbReference type="SUPFAM" id="SSF53850">
    <property type="entry name" value="Periplasmic binding protein-like II"/>
    <property type="match status" value="1"/>
</dbReference>
<dbReference type="Gene3D" id="3.40.190.290">
    <property type="match status" value="1"/>
</dbReference>
<dbReference type="InterPro" id="IPR005119">
    <property type="entry name" value="LysR_subst-bd"/>
</dbReference>
<keyword evidence="3 6" id="KW-0238">DNA-binding</keyword>
<gene>
    <name evidence="6" type="ORF">SAMN02745220_04269</name>
</gene>
<dbReference type="RefSeq" id="WP_073615681.1">
    <property type="nucleotide sequence ID" value="NZ_FRFE01000029.1"/>
</dbReference>
<dbReference type="OrthoDB" id="5317428at2"/>